<evidence type="ECO:0000313" key="3">
    <source>
        <dbReference type="Proteomes" id="UP000824890"/>
    </source>
</evidence>
<proteinExistence type="predicted"/>
<accession>A0ABQ7XEW7</accession>
<evidence type="ECO:0000313" key="2">
    <source>
        <dbReference type="EMBL" id="KAH0854495.1"/>
    </source>
</evidence>
<dbReference type="EMBL" id="JAGKQM010000394">
    <property type="protein sequence ID" value="KAH0854495.1"/>
    <property type="molecule type" value="Genomic_DNA"/>
</dbReference>
<dbReference type="Proteomes" id="UP000824890">
    <property type="component" value="Unassembled WGS sequence"/>
</dbReference>
<gene>
    <name evidence="2" type="ORF">HID58_069191</name>
</gene>
<organism evidence="2 3">
    <name type="scientific">Brassica napus</name>
    <name type="common">Rape</name>
    <dbReference type="NCBI Taxonomy" id="3708"/>
    <lineage>
        <taxon>Eukaryota</taxon>
        <taxon>Viridiplantae</taxon>
        <taxon>Streptophyta</taxon>
        <taxon>Embryophyta</taxon>
        <taxon>Tracheophyta</taxon>
        <taxon>Spermatophyta</taxon>
        <taxon>Magnoliopsida</taxon>
        <taxon>eudicotyledons</taxon>
        <taxon>Gunneridae</taxon>
        <taxon>Pentapetalae</taxon>
        <taxon>rosids</taxon>
        <taxon>malvids</taxon>
        <taxon>Brassicales</taxon>
        <taxon>Brassicaceae</taxon>
        <taxon>Brassiceae</taxon>
        <taxon>Brassica</taxon>
    </lineage>
</organism>
<reference evidence="2 3" key="1">
    <citation type="submission" date="2021-05" db="EMBL/GenBank/DDBJ databases">
        <title>Genome Assembly of Synthetic Allotetraploid Brassica napus Reveals Homoeologous Exchanges between Subgenomes.</title>
        <authorList>
            <person name="Davis J.T."/>
        </authorList>
    </citation>
    <scope>NUCLEOTIDE SEQUENCE [LARGE SCALE GENOMIC DNA]</scope>
    <source>
        <strain evidence="3">cv. Da-Ae</strain>
        <tissue evidence="2">Seedling</tissue>
    </source>
</reference>
<keyword evidence="3" id="KW-1185">Reference proteome</keyword>
<protein>
    <submittedName>
        <fullName evidence="2">Uncharacterized protein</fullName>
    </submittedName>
</protein>
<name>A0ABQ7XEW7_BRANA</name>
<feature type="region of interest" description="Disordered" evidence="1">
    <location>
        <begin position="24"/>
        <end position="75"/>
    </location>
</feature>
<sequence length="75" mass="8271">MSFVKLISTSWSLGIFKPMQKNVESVRRRRTTGTSSVTRTKNIQRGPGQTGQQFPDSGRRLDVTRSSTVVSGGLD</sequence>
<feature type="compositionally biased region" description="Polar residues" evidence="1">
    <location>
        <begin position="64"/>
        <end position="75"/>
    </location>
</feature>
<comment type="caution">
    <text evidence="2">The sequence shown here is derived from an EMBL/GenBank/DDBJ whole genome shotgun (WGS) entry which is preliminary data.</text>
</comment>
<evidence type="ECO:0000256" key="1">
    <source>
        <dbReference type="SAM" id="MobiDB-lite"/>
    </source>
</evidence>